<protein>
    <submittedName>
        <fullName evidence="1">Uncharacterized protein</fullName>
    </submittedName>
</protein>
<organism evidence="1">
    <name type="scientific">Cucumis melo</name>
    <name type="common">Muskmelon</name>
    <dbReference type="NCBI Taxonomy" id="3656"/>
    <lineage>
        <taxon>Eukaryota</taxon>
        <taxon>Viridiplantae</taxon>
        <taxon>Streptophyta</taxon>
        <taxon>Embryophyta</taxon>
        <taxon>Tracheophyta</taxon>
        <taxon>Spermatophyta</taxon>
        <taxon>Magnoliopsida</taxon>
        <taxon>eudicotyledons</taxon>
        <taxon>Gunneridae</taxon>
        <taxon>Pentapetalae</taxon>
        <taxon>rosids</taxon>
        <taxon>fabids</taxon>
        <taxon>Cucurbitales</taxon>
        <taxon>Cucurbitaceae</taxon>
        <taxon>Benincaseae</taxon>
        <taxon>Cucumis</taxon>
    </lineage>
</organism>
<reference evidence="1" key="1">
    <citation type="submission" date="2023-03" db="UniProtKB">
        <authorList>
            <consortium name="EnsemblPlants"/>
        </authorList>
    </citation>
    <scope>IDENTIFICATION</scope>
</reference>
<sequence>MSTQFMHKGFSSDLWNALITVFPLFRCDPKGVNEMRAARSGPSTLRIKTYIQSYDGWIDPWLLSISKERYTAQASTLNLAQKEDEYVLINKMGQTSLIH</sequence>
<evidence type="ECO:0000313" key="1">
    <source>
        <dbReference type="EnsemblPlants" id="MELO3C015620.2.1"/>
    </source>
</evidence>
<dbReference type="AlphaFoldDB" id="A0A9I9DAW4"/>
<dbReference type="Gramene" id="MELO3C015620.2.1">
    <property type="protein sequence ID" value="MELO3C015620.2.1"/>
    <property type="gene ID" value="MELO3C015620.2"/>
</dbReference>
<dbReference type="EnsemblPlants" id="MELO3C015620.2.1">
    <property type="protein sequence ID" value="MELO3C015620.2.1"/>
    <property type="gene ID" value="MELO3C015620.2"/>
</dbReference>
<accession>A0A9I9DAW4</accession>
<name>A0A9I9DAW4_CUCME</name>
<proteinExistence type="predicted"/>